<dbReference type="EMBL" id="FLUO01000001">
    <property type="protein sequence ID" value="SBW00823.1"/>
    <property type="molecule type" value="Genomic_DNA"/>
</dbReference>
<proteinExistence type="predicted"/>
<protein>
    <submittedName>
        <fullName evidence="2">Uncharacterized protein</fullName>
    </submittedName>
</protein>
<keyword evidence="1" id="KW-0472">Membrane</keyword>
<evidence type="ECO:0000313" key="2">
    <source>
        <dbReference type="EMBL" id="SBW00823.1"/>
    </source>
</evidence>
<accession>A0A212JN07</accession>
<gene>
    <name evidence="2" type="ORF">KL86APRO_11344</name>
</gene>
<dbReference type="AlphaFoldDB" id="A0A212JN07"/>
<dbReference type="InterPro" id="IPR029058">
    <property type="entry name" value="AB_hydrolase_fold"/>
</dbReference>
<sequence length="453" mass="47091">MIRTARPAALGLVLAILALALATLGGTVVAAIDFGLGGKQALALGGVMLERRATYAALFAMAGVALTASALALTVRPGTVRGVALAALAMLGGAIPAHFAAVGAARLARTEIVDASATAYAARPATAYPDAGRIRTLIDLPSAEAAAVRRTALIELIWKTPELPPTLPAQVQPDFPDPTGGRLRNLARDTRLTIPMEHGFAAVVDYFTPKTPSGAPVLYNHGHVGNHLADDALAVIDALLADGHPVAAFTMPGRAPNLVPSTLTTVRAGEIPPAFDHDTYAYLETPDFSPLKLFLQPLVATVNWLKDAPDGPRAAEVDAVGFSGGGWTVTVAAAVDPRIVRSFPVAGSLPLYLMAAAPNARLGDYEQLHPALLARANFLELYVLGGAGAGRRQVQILNQFDGCCYRGVGARDYAPVVAEAAARLGGGYDLLLTDGTRHEVNAEALARIRAGLR</sequence>
<feature type="transmembrane region" description="Helical" evidence="1">
    <location>
        <begin position="55"/>
        <end position="75"/>
    </location>
</feature>
<keyword evidence="1" id="KW-1133">Transmembrane helix</keyword>
<organism evidence="2">
    <name type="scientific">uncultured Alphaproteobacteria bacterium</name>
    <dbReference type="NCBI Taxonomy" id="91750"/>
    <lineage>
        <taxon>Bacteria</taxon>
        <taxon>Pseudomonadati</taxon>
        <taxon>Pseudomonadota</taxon>
        <taxon>Alphaproteobacteria</taxon>
        <taxon>environmental samples</taxon>
    </lineage>
</organism>
<dbReference type="SUPFAM" id="SSF53474">
    <property type="entry name" value="alpha/beta-Hydrolases"/>
    <property type="match status" value="1"/>
</dbReference>
<reference evidence="2" key="1">
    <citation type="submission" date="2016-04" db="EMBL/GenBank/DDBJ databases">
        <authorList>
            <person name="Evans L.H."/>
            <person name="Alamgir A."/>
            <person name="Owens N."/>
            <person name="Weber N.D."/>
            <person name="Virtaneva K."/>
            <person name="Barbian K."/>
            <person name="Babar A."/>
            <person name="Rosenke K."/>
        </authorList>
    </citation>
    <scope>NUCLEOTIDE SEQUENCE</scope>
    <source>
        <strain evidence="2">86</strain>
    </source>
</reference>
<name>A0A212JN07_9PROT</name>
<evidence type="ECO:0000256" key="1">
    <source>
        <dbReference type="SAM" id="Phobius"/>
    </source>
</evidence>
<dbReference type="Gene3D" id="3.40.50.1820">
    <property type="entry name" value="alpha/beta hydrolase"/>
    <property type="match status" value="1"/>
</dbReference>
<feature type="transmembrane region" description="Helical" evidence="1">
    <location>
        <begin position="82"/>
        <end position="101"/>
    </location>
</feature>
<keyword evidence="1" id="KW-0812">Transmembrane</keyword>